<reference evidence="2" key="1">
    <citation type="journal article" date="2019" name="Int. J. Syst. Evol. Microbiol.">
        <title>The Global Catalogue of Microorganisms (GCM) 10K type strain sequencing project: providing services to taxonomists for standard genome sequencing and annotation.</title>
        <authorList>
            <consortium name="The Broad Institute Genomics Platform"/>
            <consortium name="The Broad Institute Genome Sequencing Center for Infectious Disease"/>
            <person name="Wu L."/>
            <person name="Ma J."/>
        </authorList>
    </citation>
    <scope>NUCLEOTIDE SEQUENCE [LARGE SCALE GENOMIC DNA]</scope>
    <source>
        <strain evidence="2">GH52</strain>
    </source>
</reference>
<protein>
    <submittedName>
        <fullName evidence="1">Uncharacterized protein</fullName>
    </submittedName>
</protein>
<accession>A0ABW4YNE4</accession>
<dbReference type="Proteomes" id="UP001597362">
    <property type="component" value="Unassembled WGS sequence"/>
</dbReference>
<proteinExistence type="predicted"/>
<name>A0ABW4YNE4_9BACL</name>
<evidence type="ECO:0000313" key="1">
    <source>
        <dbReference type="EMBL" id="MFD2117168.1"/>
    </source>
</evidence>
<dbReference type="EMBL" id="JBHUHO010000035">
    <property type="protein sequence ID" value="MFD2117168.1"/>
    <property type="molecule type" value="Genomic_DNA"/>
</dbReference>
<organism evidence="1 2">
    <name type="scientific">Paenibacillus yanchengensis</name>
    <dbReference type="NCBI Taxonomy" id="2035833"/>
    <lineage>
        <taxon>Bacteria</taxon>
        <taxon>Bacillati</taxon>
        <taxon>Bacillota</taxon>
        <taxon>Bacilli</taxon>
        <taxon>Bacillales</taxon>
        <taxon>Paenibacillaceae</taxon>
        <taxon>Paenibacillus</taxon>
    </lineage>
</organism>
<evidence type="ECO:0000313" key="2">
    <source>
        <dbReference type="Proteomes" id="UP001597362"/>
    </source>
</evidence>
<gene>
    <name evidence="1" type="ORF">ACFSJH_15665</name>
</gene>
<dbReference type="RefSeq" id="WP_377774076.1">
    <property type="nucleotide sequence ID" value="NZ_JBHUHO010000035.1"/>
</dbReference>
<comment type="caution">
    <text evidence="1">The sequence shown here is derived from an EMBL/GenBank/DDBJ whole genome shotgun (WGS) entry which is preliminary data.</text>
</comment>
<sequence>MFSLSKIEKLDLYIAKLPLPLTIEAIFIAVEQTYHISLHKLPGLVPSSKKQFATYLASIDHNHLTSSQLSEQINQLYGVNLQALSNLEHAAISIYSKGQWILRHPTNYIELYTDINDIEVVIMPSSYYIEQTGSNQLPPALIKGLLSLGYRLYEADEVISFYNDAITQINTQYCYYVDPTLKPVPDAFKGKTMQHINHVIHPLMRS</sequence>
<keyword evidence="2" id="KW-1185">Reference proteome</keyword>